<dbReference type="Gene3D" id="3.40.50.300">
    <property type="entry name" value="P-loop containing nucleotide triphosphate hydrolases"/>
    <property type="match status" value="1"/>
</dbReference>
<dbReference type="PANTHER" id="PTHR11070:SF2">
    <property type="entry name" value="ATP-DEPENDENT DNA HELICASE SRS2"/>
    <property type="match status" value="1"/>
</dbReference>
<dbReference type="RefSeq" id="WP_213171424.1">
    <property type="nucleotide sequence ID" value="NZ_CP070496.1"/>
</dbReference>
<dbReference type="Proteomes" id="UP000662939">
    <property type="component" value="Chromosome"/>
</dbReference>
<keyword evidence="4" id="KW-0067">ATP-binding</keyword>
<reference evidence="6" key="1">
    <citation type="submission" date="2021-02" db="EMBL/GenBank/DDBJ databases">
        <title>Natronoglycomyces albus gen. nov., sp. nov, a haloalkaliphilic actinobacterium from a soda solonchak soil.</title>
        <authorList>
            <person name="Sorokin D.Y."/>
            <person name="Khijniak T.V."/>
            <person name="Zakharycheva A.P."/>
            <person name="Boueva O.V."/>
            <person name="Ariskina E.V."/>
            <person name="Hahnke R.L."/>
            <person name="Bunk B."/>
            <person name="Sproer C."/>
            <person name="Schumann P."/>
            <person name="Evtushenko L.I."/>
            <person name="Kublanov I.V."/>
        </authorList>
    </citation>
    <scope>NUCLEOTIDE SEQUENCE</scope>
    <source>
        <strain evidence="6">DSM 106290</strain>
    </source>
</reference>
<dbReference type="PANTHER" id="PTHR11070">
    <property type="entry name" value="UVRD / RECB / PCRA DNA HELICASE FAMILY MEMBER"/>
    <property type="match status" value="1"/>
</dbReference>
<protein>
    <submittedName>
        <fullName evidence="6">AAA family ATPase</fullName>
    </submittedName>
</protein>
<keyword evidence="7" id="KW-1185">Reference proteome</keyword>
<organism evidence="6 7">
    <name type="scientific">Natronoglycomyces albus</name>
    <dbReference type="NCBI Taxonomy" id="2811108"/>
    <lineage>
        <taxon>Bacteria</taxon>
        <taxon>Bacillati</taxon>
        <taxon>Actinomycetota</taxon>
        <taxon>Actinomycetes</taxon>
        <taxon>Glycomycetales</taxon>
        <taxon>Glycomycetaceae</taxon>
        <taxon>Natronoglycomyces</taxon>
    </lineage>
</organism>
<proteinExistence type="predicted"/>
<evidence type="ECO:0000256" key="1">
    <source>
        <dbReference type="ARBA" id="ARBA00022741"/>
    </source>
</evidence>
<dbReference type="KEGG" id="nav:JQS30_00265"/>
<dbReference type="AlphaFoldDB" id="A0A895XS83"/>
<dbReference type="GO" id="GO:0043138">
    <property type="term" value="F:3'-5' DNA helicase activity"/>
    <property type="evidence" value="ECO:0007669"/>
    <property type="project" value="TreeGrafter"/>
</dbReference>
<evidence type="ECO:0000256" key="4">
    <source>
        <dbReference type="ARBA" id="ARBA00022840"/>
    </source>
</evidence>
<dbReference type="GO" id="GO:0000725">
    <property type="term" value="P:recombinational repair"/>
    <property type="evidence" value="ECO:0007669"/>
    <property type="project" value="TreeGrafter"/>
</dbReference>
<dbReference type="InterPro" id="IPR000212">
    <property type="entry name" value="DNA_helicase_UvrD/REP"/>
</dbReference>
<dbReference type="InterPro" id="IPR014016">
    <property type="entry name" value="UvrD-like_ATP-bd"/>
</dbReference>
<evidence type="ECO:0000313" key="6">
    <source>
        <dbReference type="EMBL" id="QSB05416.1"/>
    </source>
</evidence>
<keyword evidence="3" id="KW-0347">Helicase</keyword>
<dbReference type="Pfam" id="PF00580">
    <property type="entry name" value="UvrD-helicase"/>
    <property type="match status" value="1"/>
</dbReference>
<evidence type="ECO:0000256" key="3">
    <source>
        <dbReference type="ARBA" id="ARBA00022806"/>
    </source>
</evidence>
<accession>A0A895XS83</accession>
<name>A0A895XS83_9ACTN</name>
<dbReference type="GO" id="GO:0016787">
    <property type="term" value="F:hydrolase activity"/>
    <property type="evidence" value="ECO:0007669"/>
    <property type="project" value="UniProtKB-KW"/>
</dbReference>
<evidence type="ECO:0000256" key="2">
    <source>
        <dbReference type="ARBA" id="ARBA00022801"/>
    </source>
</evidence>
<keyword evidence="2" id="KW-0378">Hydrolase</keyword>
<dbReference type="EMBL" id="CP070496">
    <property type="protein sequence ID" value="QSB05416.1"/>
    <property type="molecule type" value="Genomic_DNA"/>
</dbReference>
<gene>
    <name evidence="6" type="ORF">JQS30_00265</name>
</gene>
<dbReference type="GO" id="GO:0005524">
    <property type="term" value="F:ATP binding"/>
    <property type="evidence" value="ECO:0007669"/>
    <property type="project" value="UniProtKB-KW"/>
</dbReference>
<dbReference type="SUPFAM" id="SSF52540">
    <property type="entry name" value="P-loop containing nucleoside triphosphate hydrolases"/>
    <property type="match status" value="1"/>
</dbReference>
<feature type="domain" description="UvrD-like helicase ATP-binding" evidence="5">
    <location>
        <begin position="81"/>
        <end position="160"/>
    </location>
</feature>
<keyword evidence="1" id="KW-0547">Nucleotide-binding</keyword>
<dbReference type="InterPro" id="IPR027417">
    <property type="entry name" value="P-loop_NTPase"/>
</dbReference>
<sequence>MHVVGRSVGDASPLFEVSADMRVPRRRRNAAPRGRHQPALQVIPMPTPQLTCQPDAGPGIQEPLLQGMAEVGTGLLDQLDAMQRVAASASSGPLLVNASPGAGKTHLLIRRIAYFIRELGIPANQCLVLAASPRATERLRGELAELLHDDEMRDLDIRDFAHLSTEDNAPHLFIDDLHLLQVDAYRSLRDQRSSDANITATGDPDSALAGQPEAFENFHLDFPDARVVRLSRNHRNPAAVLVAACQLIEPISRVPGRITQPQRPALEGAGIGRFYATGPDDEAAFVARLRDELSELGVKDSDVAIIGQGHMSIAQAAEGEFRVVCCTGLTAEDWPDEDSRRRELYVALSRSSDLAYVSHTGPGSPLLADLDQGLFTPFGTVGVEDDGAWEQPRLL</sequence>
<dbReference type="GO" id="GO:0003677">
    <property type="term" value="F:DNA binding"/>
    <property type="evidence" value="ECO:0007669"/>
    <property type="project" value="InterPro"/>
</dbReference>
<evidence type="ECO:0000313" key="7">
    <source>
        <dbReference type="Proteomes" id="UP000662939"/>
    </source>
</evidence>
<evidence type="ECO:0000259" key="5">
    <source>
        <dbReference type="Pfam" id="PF00580"/>
    </source>
</evidence>